<proteinExistence type="predicted"/>
<keyword evidence="3" id="KW-1185">Reference proteome</keyword>
<evidence type="ECO:0000313" key="3">
    <source>
        <dbReference type="Proteomes" id="UP001633002"/>
    </source>
</evidence>
<gene>
    <name evidence="2" type="ORF">R1sor_006105</name>
</gene>
<dbReference type="EMBL" id="JBJQOH010000003">
    <property type="protein sequence ID" value="KAL3692454.1"/>
    <property type="molecule type" value="Genomic_DNA"/>
</dbReference>
<protein>
    <submittedName>
        <fullName evidence="2">Uncharacterized protein</fullName>
    </submittedName>
</protein>
<feature type="region of interest" description="Disordered" evidence="1">
    <location>
        <begin position="22"/>
        <end position="41"/>
    </location>
</feature>
<comment type="caution">
    <text evidence="2">The sequence shown here is derived from an EMBL/GenBank/DDBJ whole genome shotgun (WGS) entry which is preliminary data.</text>
</comment>
<accession>A0ABD3HPT4</accession>
<name>A0ABD3HPT4_9MARC</name>
<dbReference type="AlphaFoldDB" id="A0ABD3HPT4"/>
<evidence type="ECO:0000313" key="2">
    <source>
        <dbReference type="EMBL" id="KAL3692454.1"/>
    </source>
</evidence>
<organism evidence="2 3">
    <name type="scientific">Riccia sorocarpa</name>
    <dbReference type="NCBI Taxonomy" id="122646"/>
    <lineage>
        <taxon>Eukaryota</taxon>
        <taxon>Viridiplantae</taxon>
        <taxon>Streptophyta</taxon>
        <taxon>Embryophyta</taxon>
        <taxon>Marchantiophyta</taxon>
        <taxon>Marchantiopsida</taxon>
        <taxon>Marchantiidae</taxon>
        <taxon>Marchantiales</taxon>
        <taxon>Ricciaceae</taxon>
        <taxon>Riccia</taxon>
    </lineage>
</organism>
<reference evidence="2 3" key="1">
    <citation type="submission" date="2024-09" db="EMBL/GenBank/DDBJ databases">
        <title>Chromosome-scale assembly of Riccia sorocarpa.</title>
        <authorList>
            <person name="Paukszto L."/>
        </authorList>
    </citation>
    <scope>NUCLEOTIDE SEQUENCE [LARGE SCALE GENOMIC DNA]</scope>
    <source>
        <strain evidence="2">LP-2024</strain>
        <tissue evidence="2">Aerial parts of the thallus</tissue>
    </source>
</reference>
<sequence>MGCFVSKMGKEEIEKEGQIFKTRKHDSGGAPAAVAGPPVFDKSFREPANGVPEATEVWEIRVLSAGHSEVLLEGSSEVSNSE</sequence>
<feature type="compositionally biased region" description="Low complexity" evidence="1">
    <location>
        <begin position="28"/>
        <end position="39"/>
    </location>
</feature>
<evidence type="ECO:0000256" key="1">
    <source>
        <dbReference type="SAM" id="MobiDB-lite"/>
    </source>
</evidence>
<dbReference type="Proteomes" id="UP001633002">
    <property type="component" value="Unassembled WGS sequence"/>
</dbReference>